<dbReference type="RefSeq" id="WP_106721924.1">
    <property type="nucleotide sequence ID" value="NZ_PXYL01000001.1"/>
</dbReference>
<comment type="caution">
    <text evidence="18">The sequence shown here is derived from an EMBL/GenBank/DDBJ whole genome shotgun (WGS) entry which is preliminary data.</text>
</comment>
<dbReference type="OrthoDB" id="9807077at2"/>
<keyword evidence="8 15" id="KW-0411">Iron-sulfur</keyword>
<evidence type="ECO:0000256" key="5">
    <source>
        <dbReference type="ARBA" id="ARBA00022723"/>
    </source>
</evidence>
<dbReference type="GO" id="GO:0004160">
    <property type="term" value="F:dihydroxy-acid dehydratase activity"/>
    <property type="evidence" value="ECO:0007669"/>
    <property type="project" value="UniProtKB-UniRule"/>
</dbReference>
<dbReference type="PROSITE" id="PS00887">
    <property type="entry name" value="ILVD_EDD_2"/>
    <property type="match status" value="1"/>
</dbReference>
<dbReference type="PANTHER" id="PTHR43661:SF3">
    <property type="entry name" value="D-XYLONATE DEHYDRATASE YAGF-RELATED"/>
    <property type="match status" value="1"/>
</dbReference>
<gene>
    <name evidence="15" type="primary">ilvD</name>
    <name evidence="18" type="ORF">C7I85_00185</name>
</gene>
<keyword evidence="19" id="KW-1185">Reference proteome</keyword>
<feature type="binding site" evidence="15">
    <location>
        <position position="81"/>
    </location>
    <ligand>
        <name>Mg(2+)</name>
        <dbReference type="ChEBI" id="CHEBI:18420"/>
    </ligand>
</feature>
<dbReference type="GO" id="GO:0005829">
    <property type="term" value="C:cytosol"/>
    <property type="evidence" value="ECO:0007669"/>
    <property type="project" value="TreeGrafter"/>
</dbReference>
<dbReference type="GO" id="GO:0009097">
    <property type="term" value="P:isoleucine biosynthetic process"/>
    <property type="evidence" value="ECO:0007669"/>
    <property type="project" value="UniProtKB-UniRule"/>
</dbReference>
<feature type="binding site" description="via carbamate group" evidence="15">
    <location>
        <position position="124"/>
    </location>
    <ligand>
        <name>Mg(2+)</name>
        <dbReference type="ChEBI" id="CHEBI:18420"/>
    </ligand>
</feature>
<dbReference type="Pfam" id="PF24877">
    <property type="entry name" value="ILV_EDD_C"/>
    <property type="match status" value="1"/>
</dbReference>
<comment type="pathway">
    <text evidence="12 15">Amino-acid biosynthesis; L-valine biosynthesis; L-valine from pyruvate: step 3/4.</text>
</comment>
<evidence type="ECO:0000259" key="17">
    <source>
        <dbReference type="Pfam" id="PF24877"/>
    </source>
</evidence>
<evidence type="ECO:0000256" key="6">
    <source>
        <dbReference type="ARBA" id="ARBA00022842"/>
    </source>
</evidence>
<evidence type="ECO:0000256" key="11">
    <source>
        <dbReference type="ARBA" id="ARBA00029304"/>
    </source>
</evidence>
<comment type="cofactor">
    <cofactor evidence="15">
        <name>[2Fe-2S] cluster</name>
        <dbReference type="ChEBI" id="CHEBI:190135"/>
    </cofactor>
    <text evidence="15">Binds 1 [2Fe-2S] cluster per subunit. This cluster acts as a Lewis acid cofactor.</text>
</comment>
<evidence type="ECO:0000313" key="18">
    <source>
        <dbReference type="EMBL" id="PSJ63592.1"/>
    </source>
</evidence>
<keyword evidence="7 15" id="KW-0408">Iron</keyword>
<dbReference type="Gene3D" id="3.50.30.80">
    <property type="entry name" value="IlvD/EDD C-terminal domain-like"/>
    <property type="match status" value="1"/>
</dbReference>
<dbReference type="Proteomes" id="UP000240653">
    <property type="component" value="Unassembled WGS sequence"/>
</dbReference>
<dbReference type="UniPathway" id="UPA00049">
    <property type="reaction ID" value="UER00061"/>
</dbReference>
<keyword evidence="5 15" id="KW-0479">Metal-binding</keyword>
<evidence type="ECO:0000256" key="9">
    <source>
        <dbReference type="ARBA" id="ARBA00023239"/>
    </source>
</evidence>
<dbReference type="InterPro" id="IPR000581">
    <property type="entry name" value="ILV_EDD_N"/>
</dbReference>
<comment type="cofactor">
    <cofactor evidence="1 15">
        <name>Mg(2+)</name>
        <dbReference type="ChEBI" id="CHEBI:18420"/>
    </cofactor>
</comment>
<comment type="catalytic activity">
    <reaction evidence="11">
        <text>(2R)-2,3-dihydroxy-3-methylbutanoate = 3-methyl-2-oxobutanoate + H2O</text>
        <dbReference type="Rhea" id="RHEA:24809"/>
        <dbReference type="ChEBI" id="CHEBI:11851"/>
        <dbReference type="ChEBI" id="CHEBI:15377"/>
        <dbReference type="ChEBI" id="CHEBI:49072"/>
        <dbReference type="EC" id="4.2.1.9"/>
    </reaction>
    <physiologicalReaction direction="left-to-right" evidence="11">
        <dbReference type="Rhea" id="RHEA:24810"/>
    </physiologicalReaction>
</comment>
<keyword evidence="3 15" id="KW-0028">Amino-acid biosynthesis</keyword>
<organism evidence="18 19">
    <name type="scientific">Pseudaminobacter soli</name>
    <name type="common">ex Li et al. 2025</name>
    <dbReference type="NCBI Taxonomy" id="1295366"/>
    <lineage>
        <taxon>Bacteria</taxon>
        <taxon>Pseudomonadati</taxon>
        <taxon>Pseudomonadota</taxon>
        <taxon>Alphaproteobacteria</taxon>
        <taxon>Hyphomicrobiales</taxon>
        <taxon>Phyllobacteriaceae</taxon>
        <taxon>Pseudaminobacter</taxon>
    </lineage>
</organism>
<dbReference type="EMBL" id="PXYL01000001">
    <property type="protein sequence ID" value="PSJ63592.1"/>
    <property type="molecule type" value="Genomic_DNA"/>
</dbReference>
<feature type="domain" description="Dihydroxy-acid/6-phosphogluconate dehydratase N-terminal" evidence="16">
    <location>
        <begin position="34"/>
        <end position="359"/>
    </location>
</feature>
<dbReference type="NCBIfam" id="TIGR00110">
    <property type="entry name" value="ilvD"/>
    <property type="match status" value="1"/>
</dbReference>
<comment type="function">
    <text evidence="15">Functions in the biosynthesis of branched-chain amino acids. Catalyzes the dehydration of (2R,3R)-2,3-dihydroxy-3-methylpentanoate (2,3-dihydroxy-3-methylvalerate) into 2-oxo-3-methylpentanoate (2-oxo-3-methylvalerate) and of (2R)-2,3-dihydroxy-3-methylbutanoate (2,3-dihydroxyisovalerate) into 2-oxo-3-methylbutanoate (2-oxoisovalerate), the penultimate precursor to L-isoleucine and L-valine, respectively.</text>
</comment>
<evidence type="ECO:0000259" key="16">
    <source>
        <dbReference type="Pfam" id="PF00920"/>
    </source>
</evidence>
<evidence type="ECO:0000256" key="7">
    <source>
        <dbReference type="ARBA" id="ARBA00023004"/>
    </source>
</evidence>
<evidence type="ECO:0000256" key="2">
    <source>
        <dbReference type="ARBA" id="ARBA00006486"/>
    </source>
</evidence>
<dbReference type="GO" id="GO:0000287">
    <property type="term" value="F:magnesium ion binding"/>
    <property type="evidence" value="ECO:0007669"/>
    <property type="project" value="UniProtKB-UniRule"/>
</dbReference>
<dbReference type="PANTHER" id="PTHR43661">
    <property type="entry name" value="D-XYLONATE DEHYDRATASE"/>
    <property type="match status" value="1"/>
</dbReference>
<dbReference type="GO" id="GO:0051537">
    <property type="term" value="F:2 iron, 2 sulfur cluster binding"/>
    <property type="evidence" value="ECO:0007669"/>
    <property type="project" value="UniProtKB-UniRule"/>
</dbReference>
<dbReference type="AlphaFoldDB" id="A0A2P7SM87"/>
<comment type="pathway">
    <text evidence="13 15">Amino-acid biosynthesis; L-isoleucine biosynthesis; L-isoleucine from 2-oxobutanoate: step 3/4.</text>
</comment>
<dbReference type="NCBIfam" id="NF009103">
    <property type="entry name" value="PRK12448.1"/>
    <property type="match status" value="1"/>
</dbReference>
<keyword evidence="6 15" id="KW-0460">Magnesium</keyword>
<dbReference type="InterPro" id="IPR004404">
    <property type="entry name" value="DihydroxyA_deHydtase"/>
</dbReference>
<protein>
    <recommendedName>
        <fullName evidence="14 15">Dihydroxy-acid dehydratase</fullName>
        <shortName evidence="15">DAD</shortName>
        <ecNumber evidence="14 15">4.2.1.9</ecNumber>
    </recommendedName>
</protein>
<comment type="subunit">
    <text evidence="15">Homodimer.</text>
</comment>
<feature type="active site" description="Proton acceptor" evidence="15">
    <location>
        <position position="517"/>
    </location>
</feature>
<dbReference type="UniPathway" id="UPA00047">
    <property type="reaction ID" value="UER00057"/>
</dbReference>
<dbReference type="InterPro" id="IPR037237">
    <property type="entry name" value="IlvD/EDD_N"/>
</dbReference>
<feature type="domain" description="Dihydroxy-acid/6-phosphogluconate dehydratase C-terminal" evidence="17">
    <location>
        <begin position="408"/>
        <end position="605"/>
    </location>
</feature>
<proteinExistence type="inferred from homology"/>
<evidence type="ECO:0000256" key="13">
    <source>
        <dbReference type="ARBA" id="ARBA00029437"/>
    </source>
</evidence>
<dbReference type="InterPro" id="IPR056740">
    <property type="entry name" value="ILV_EDD_C"/>
</dbReference>
<dbReference type="HAMAP" id="MF_00012">
    <property type="entry name" value="IlvD"/>
    <property type="match status" value="1"/>
</dbReference>
<dbReference type="Pfam" id="PF00920">
    <property type="entry name" value="ILVD_EDD_N"/>
    <property type="match status" value="1"/>
</dbReference>
<dbReference type="InterPro" id="IPR020558">
    <property type="entry name" value="DiOHA_6PGluconate_deHydtase_CS"/>
</dbReference>
<evidence type="ECO:0000256" key="4">
    <source>
        <dbReference type="ARBA" id="ARBA00022714"/>
    </source>
</evidence>
<evidence type="ECO:0000256" key="3">
    <source>
        <dbReference type="ARBA" id="ARBA00022605"/>
    </source>
</evidence>
<dbReference type="EC" id="4.2.1.9" evidence="14 15"/>
<comment type="caution">
    <text evidence="15">Lacks conserved residue(s) required for the propagation of feature annotation.</text>
</comment>
<comment type="catalytic activity">
    <reaction evidence="15">
        <text>(2R,3R)-2,3-dihydroxy-3-methylpentanoate = (S)-3-methyl-2-oxopentanoate + H2O</text>
        <dbReference type="Rhea" id="RHEA:27694"/>
        <dbReference type="ChEBI" id="CHEBI:15377"/>
        <dbReference type="ChEBI" id="CHEBI:35146"/>
        <dbReference type="ChEBI" id="CHEBI:49258"/>
        <dbReference type="EC" id="4.2.1.9"/>
    </reaction>
</comment>
<dbReference type="SUPFAM" id="SSF143975">
    <property type="entry name" value="IlvD/EDD N-terminal domain-like"/>
    <property type="match status" value="1"/>
</dbReference>
<dbReference type="InterPro" id="IPR042096">
    <property type="entry name" value="Dihydro-acid_dehy_C"/>
</dbReference>
<dbReference type="FunFam" id="3.50.30.80:FF:000001">
    <property type="entry name" value="Dihydroxy-acid dehydratase"/>
    <property type="match status" value="1"/>
</dbReference>
<dbReference type="SUPFAM" id="SSF52016">
    <property type="entry name" value="LeuD/IlvD-like"/>
    <property type="match status" value="1"/>
</dbReference>
<sequence>MPAYRSRTTTHGRNMAGARGLWRATGMKDSDFGKPIIAVVNSFTQFVPGHVHLKDLGQLVAREIEKAGGVAKEFNTIAVDDGIAMGHDGMLYSLPSRELIADSVEYMVNAHCADAMVCISNCDKITPGMLMASLRLNIPTVFVSGGPMEAGKVVLAGKEHALDLVDAMVAAADDKVSDEDVKVIERSACPTCGSCSGMFTANSMNCLTEALGLSLPGNGSTLATHADRKRLFVEAGHLIVDLAQRYYEQDDESVLPRNIASKQAFENAMTLDIAMGGSTNTVLHILAAAHEGEIDFNMDDIDALSRRVPVLCKVAPAKADVHMEDVHRAGGIMAILGQLDKAGLLNRDTHTVHTSTLGEALEHWDISRSTSQSVRDFFLAAPGGVPTQVAFSQDRRWDELDLDRTNGVIRSAEHPFSKDGGLAVLKGNIALDGCVVKTAGVDESILKFSGPAKVFESQDAAVKGILGNEVKAGDVVVIRYEGPRGGPGMQEMLYPTSYLKSKGLGKACALLTDGRFSGGTSGLSIGHVSPEAATGGAIGLVRDGDIIDIDIPNRTIGLRLDEATLATRRAEQDAKGWKPVEQRKRKVTTALKAYAAFATSADRGAVRDLGEN</sequence>
<evidence type="ECO:0000256" key="10">
    <source>
        <dbReference type="ARBA" id="ARBA00023304"/>
    </source>
</evidence>
<keyword evidence="9 15" id="KW-0456">Lyase</keyword>
<feature type="binding site" evidence="15">
    <location>
        <position position="491"/>
    </location>
    <ligand>
        <name>Mg(2+)</name>
        <dbReference type="ChEBI" id="CHEBI:18420"/>
    </ligand>
</feature>
<evidence type="ECO:0000313" key="19">
    <source>
        <dbReference type="Proteomes" id="UP000240653"/>
    </source>
</evidence>
<dbReference type="PROSITE" id="PS00886">
    <property type="entry name" value="ILVD_EDD_1"/>
    <property type="match status" value="1"/>
</dbReference>
<comment type="similarity">
    <text evidence="2 15">Belongs to the IlvD/Edd family.</text>
</comment>
<feature type="binding site" evidence="15">
    <location>
        <position position="123"/>
    </location>
    <ligand>
        <name>Mg(2+)</name>
        <dbReference type="ChEBI" id="CHEBI:18420"/>
    </ligand>
</feature>
<evidence type="ECO:0000256" key="15">
    <source>
        <dbReference type="HAMAP-Rule" id="MF_00012"/>
    </source>
</evidence>
<evidence type="ECO:0000256" key="1">
    <source>
        <dbReference type="ARBA" id="ARBA00001946"/>
    </source>
</evidence>
<keyword evidence="10 15" id="KW-0100">Branched-chain amino acid biosynthesis</keyword>
<evidence type="ECO:0000256" key="14">
    <source>
        <dbReference type="ARBA" id="ARBA00029490"/>
    </source>
</evidence>
<reference evidence="18 19" key="1">
    <citation type="submission" date="2018-03" db="EMBL/GenBank/DDBJ databases">
        <title>The draft genome of Mesorhizobium soli JCM 19897.</title>
        <authorList>
            <person name="Li L."/>
            <person name="Liu L."/>
            <person name="Liang L."/>
            <person name="Wang T."/>
            <person name="Zhang X."/>
        </authorList>
    </citation>
    <scope>NUCLEOTIDE SEQUENCE [LARGE SCALE GENOMIC DNA]</scope>
    <source>
        <strain evidence="18 19">JCM 19897</strain>
    </source>
</reference>
<dbReference type="GO" id="GO:0009099">
    <property type="term" value="P:L-valine biosynthetic process"/>
    <property type="evidence" value="ECO:0007669"/>
    <property type="project" value="UniProtKB-UniRule"/>
</dbReference>
<evidence type="ECO:0000256" key="12">
    <source>
        <dbReference type="ARBA" id="ARBA00029436"/>
    </source>
</evidence>
<name>A0A2P7SM87_9HYPH</name>
<accession>A0A2P7SM87</accession>
<keyword evidence="4 15" id="KW-0001">2Fe-2S</keyword>
<evidence type="ECO:0000256" key="8">
    <source>
        <dbReference type="ARBA" id="ARBA00023014"/>
    </source>
</evidence>
<feature type="modified residue" description="N6-carboxylysine" evidence="15">
    <location>
        <position position="124"/>
    </location>
</feature>